<organism evidence="2 3">
    <name type="scientific">Chionoecetes opilio</name>
    <name type="common">Atlantic snow crab</name>
    <name type="synonym">Cancer opilio</name>
    <dbReference type="NCBI Taxonomy" id="41210"/>
    <lineage>
        <taxon>Eukaryota</taxon>
        <taxon>Metazoa</taxon>
        <taxon>Ecdysozoa</taxon>
        <taxon>Arthropoda</taxon>
        <taxon>Crustacea</taxon>
        <taxon>Multicrustacea</taxon>
        <taxon>Malacostraca</taxon>
        <taxon>Eumalacostraca</taxon>
        <taxon>Eucarida</taxon>
        <taxon>Decapoda</taxon>
        <taxon>Pleocyemata</taxon>
        <taxon>Brachyura</taxon>
        <taxon>Eubrachyura</taxon>
        <taxon>Majoidea</taxon>
        <taxon>Majidae</taxon>
        <taxon>Chionoecetes</taxon>
    </lineage>
</organism>
<dbReference type="EMBL" id="JACEEZ010015329">
    <property type="protein sequence ID" value="KAG0718903.1"/>
    <property type="molecule type" value="Genomic_DNA"/>
</dbReference>
<keyword evidence="3" id="KW-1185">Reference proteome</keyword>
<name>A0A8J4Y1Z0_CHIOP</name>
<evidence type="ECO:0000256" key="1">
    <source>
        <dbReference type="SAM" id="MobiDB-lite"/>
    </source>
</evidence>
<evidence type="ECO:0000313" key="2">
    <source>
        <dbReference type="EMBL" id="KAG0718903.1"/>
    </source>
</evidence>
<evidence type="ECO:0000313" key="3">
    <source>
        <dbReference type="Proteomes" id="UP000770661"/>
    </source>
</evidence>
<comment type="caution">
    <text evidence="2">The sequence shown here is derived from an EMBL/GenBank/DDBJ whole genome shotgun (WGS) entry which is preliminary data.</text>
</comment>
<feature type="compositionally biased region" description="Polar residues" evidence="1">
    <location>
        <begin position="137"/>
        <end position="149"/>
    </location>
</feature>
<dbReference type="Proteomes" id="UP000770661">
    <property type="component" value="Unassembled WGS sequence"/>
</dbReference>
<feature type="compositionally biased region" description="Basic and acidic residues" evidence="1">
    <location>
        <begin position="24"/>
        <end position="51"/>
    </location>
</feature>
<feature type="region of interest" description="Disordered" evidence="1">
    <location>
        <begin position="137"/>
        <end position="170"/>
    </location>
</feature>
<gene>
    <name evidence="2" type="ORF">GWK47_051572</name>
</gene>
<reference evidence="2" key="1">
    <citation type="submission" date="2020-07" db="EMBL/GenBank/DDBJ databases">
        <title>The High-quality genome of the commercially important snow crab, Chionoecetes opilio.</title>
        <authorList>
            <person name="Jeong J.-H."/>
            <person name="Ryu S."/>
        </authorList>
    </citation>
    <scope>NUCLEOTIDE SEQUENCE</scope>
    <source>
        <strain evidence="2">MADBK_172401_WGS</strain>
        <tissue evidence="2">Digestive gland</tissue>
    </source>
</reference>
<dbReference type="AlphaFoldDB" id="A0A8J4Y1Z0"/>
<sequence>MERGGRGCGPAFLTPNEEAILPEVKGREEAEAGRQKKAAAEKKHWKEEGSQRKKFWPSPGEDTTDEEEFMMSDFSWTTPPSTRVRGREGTWTAASYPFAAKLTVGDFVLVQLVEGERGGTFVASCSGLAIMEASVDPNSARVSPVTSKGITKRQADPGKVFPPLLPSDDF</sequence>
<proteinExistence type="predicted"/>
<protein>
    <submittedName>
        <fullName evidence="2">Uncharacterized protein</fullName>
    </submittedName>
</protein>
<feature type="region of interest" description="Disordered" evidence="1">
    <location>
        <begin position="1"/>
        <end position="86"/>
    </location>
</feature>
<accession>A0A8J4Y1Z0</accession>